<dbReference type="SUPFAM" id="SSF55729">
    <property type="entry name" value="Acyl-CoA N-acyltransferases (Nat)"/>
    <property type="match status" value="1"/>
</dbReference>
<dbReference type="RefSeq" id="WP_087344105.1">
    <property type="nucleotide sequence ID" value="NZ_JAQMQD010000005.1"/>
</dbReference>
<proteinExistence type="predicted"/>
<dbReference type="EMBL" id="NFJX01000006">
    <property type="protein sequence ID" value="OUP19677.1"/>
    <property type="molecule type" value="Genomic_DNA"/>
</dbReference>
<evidence type="ECO:0000259" key="1">
    <source>
        <dbReference type="PROSITE" id="PS51186"/>
    </source>
</evidence>
<dbReference type="GO" id="GO:0016747">
    <property type="term" value="F:acyltransferase activity, transferring groups other than amino-acyl groups"/>
    <property type="evidence" value="ECO:0007669"/>
    <property type="project" value="InterPro"/>
</dbReference>
<dbReference type="Proteomes" id="UP000195950">
    <property type="component" value="Unassembled WGS sequence"/>
</dbReference>
<dbReference type="Gene3D" id="3.40.630.30">
    <property type="match status" value="1"/>
</dbReference>
<name>A0A1Y4IH77_PARDI</name>
<keyword evidence="2" id="KW-0808">Transferase</keyword>
<gene>
    <name evidence="2" type="ORF">B5F32_09180</name>
</gene>
<dbReference type="InterPro" id="IPR000182">
    <property type="entry name" value="GNAT_dom"/>
</dbReference>
<evidence type="ECO:0000313" key="3">
    <source>
        <dbReference type="Proteomes" id="UP000195950"/>
    </source>
</evidence>
<protein>
    <submittedName>
        <fullName evidence="2">GNAT family N-acetyltransferase</fullName>
    </submittedName>
</protein>
<dbReference type="AlphaFoldDB" id="A0A1Y4IH77"/>
<dbReference type="Pfam" id="PF00583">
    <property type="entry name" value="Acetyltransf_1"/>
    <property type="match status" value="1"/>
</dbReference>
<accession>A0A1Y4IH77</accession>
<sequence length="153" mass="17945">MDKTYNIIPLQLQPQWRMEAACWFHRKWDIPTEEYLASMDECIQGTTPVPQWYLVVMGQHIVGGAGVIANDFHDRKDLTPNICALYVEPGHRSRGLAGKLLAYICEDMQRRGLDVLYLVTEHVSFYEKYGWDFLCMVQGDDEEPMRMYRKCLY</sequence>
<dbReference type="CDD" id="cd04301">
    <property type="entry name" value="NAT_SF"/>
    <property type="match status" value="1"/>
</dbReference>
<reference evidence="3" key="1">
    <citation type="submission" date="2017-04" db="EMBL/GenBank/DDBJ databases">
        <title>Function of individual gut microbiota members based on whole genome sequencing of pure cultures obtained from chicken caecum.</title>
        <authorList>
            <person name="Medvecky M."/>
            <person name="Cejkova D."/>
            <person name="Polansky O."/>
            <person name="Karasova D."/>
            <person name="Kubasova T."/>
            <person name="Cizek A."/>
            <person name="Rychlik I."/>
        </authorList>
    </citation>
    <scope>NUCLEOTIDE SEQUENCE [LARGE SCALE GENOMIC DNA]</scope>
    <source>
        <strain evidence="3">An199</strain>
    </source>
</reference>
<evidence type="ECO:0000313" key="2">
    <source>
        <dbReference type="EMBL" id="OUP19677.1"/>
    </source>
</evidence>
<comment type="caution">
    <text evidence="2">The sequence shown here is derived from an EMBL/GenBank/DDBJ whole genome shotgun (WGS) entry which is preliminary data.</text>
</comment>
<organism evidence="2 3">
    <name type="scientific">Parabacteroides distasonis</name>
    <dbReference type="NCBI Taxonomy" id="823"/>
    <lineage>
        <taxon>Bacteria</taxon>
        <taxon>Pseudomonadati</taxon>
        <taxon>Bacteroidota</taxon>
        <taxon>Bacteroidia</taxon>
        <taxon>Bacteroidales</taxon>
        <taxon>Tannerellaceae</taxon>
        <taxon>Parabacteroides</taxon>
    </lineage>
</organism>
<dbReference type="InterPro" id="IPR016181">
    <property type="entry name" value="Acyl_CoA_acyltransferase"/>
</dbReference>
<dbReference type="PROSITE" id="PS51186">
    <property type="entry name" value="GNAT"/>
    <property type="match status" value="1"/>
</dbReference>
<feature type="domain" description="N-acetyltransferase" evidence="1">
    <location>
        <begin position="1"/>
        <end position="150"/>
    </location>
</feature>